<evidence type="ECO:0000313" key="13">
    <source>
        <dbReference type="EMBL" id="QDT06966.1"/>
    </source>
</evidence>
<comment type="function">
    <text evidence="11 12">Key component of the proton channel; it plays a direct role in the translocation of protons across the membrane.</text>
</comment>
<dbReference type="Proteomes" id="UP000318538">
    <property type="component" value="Chromosome"/>
</dbReference>
<evidence type="ECO:0000256" key="9">
    <source>
        <dbReference type="ARBA" id="ARBA00023136"/>
    </source>
</evidence>
<feature type="transmembrane region" description="Helical" evidence="11">
    <location>
        <begin position="193"/>
        <end position="216"/>
    </location>
</feature>
<protein>
    <recommendedName>
        <fullName evidence="11 12">ATP synthase subunit a</fullName>
    </recommendedName>
    <alternativeName>
        <fullName evidence="11">ATP synthase F0 sector subunit a</fullName>
    </alternativeName>
    <alternativeName>
        <fullName evidence="11">F-ATPase subunit 6</fullName>
    </alternativeName>
</protein>
<evidence type="ECO:0000256" key="7">
    <source>
        <dbReference type="ARBA" id="ARBA00022989"/>
    </source>
</evidence>
<evidence type="ECO:0000256" key="10">
    <source>
        <dbReference type="ARBA" id="ARBA00023310"/>
    </source>
</evidence>
<dbReference type="InterPro" id="IPR000568">
    <property type="entry name" value="ATP_synth_F0_asu"/>
</dbReference>
<comment type="subcellular location">
    <subcellularLocation>
        <location evidence="11 12">Cell membrane</location>
        <topology evidence="11 12">Multi-pass membrane protein</topology>
    </subcellularLocation>
    <subcellularLocation>
        <location evidence="1">Membrane</location>
        <topology evidence="1">Multi-pass membrane protein</topology>
    </subcellularLocation>
</comment>
<dbReference type="InterPro" id="IPR045082">
    <property type="entry name" value="ATP_syn_F0_a_bact/chloroplast"/>
</dbReference>
<keyword evidence="4 11" id="KW-0138">CF(0)</keyword>
<dbReference type="CDD" id="cd00310">
    <property type="entry name" value="ATP-synt_Fo_a_6"/>
    <property type="match status" value="1"/>
</dbReference>
<dbReference type="GO" id="GO:0046933">
    <property type="term" value="F:proton-transporting ATP synthase activity, rotational mechanism"/>
    <property type="evidence" value="ECO:0007669"/>
    <property type="project" value="UniProtKB-UniRule"/>
</dbReference>
<dbReference type="GO" id="GO:0045259">
    <property type="term" value="C:proton-transporting ATP synthase complex"/>
    <property type="evidence" value="ECO:0007669"/>
    <property type="project" value="UniProtKB-KW"/>
</dbReference>
<dbReference type="InterPro" id="IPR035908">
    <property type="entry name" value="F0_ATP_A_sf"/>
</dbReference>
<evidence type="ECO:0000313" key="14">
    <source>
        <dbReference type="Proteomes" id="UP000318538"/>
    </source>
</evidence>
<evidence type="ECO:0000256" key="3">
    <source>
        <dbReference type="ARBA" id="ARBA00022448"/>
    </source>
</evidence>
<feature type="transmembrane region" description="Helical" evidence="11">
    <location>
        <begin position="107"/>
        <end position="127"/>
    </location>
</feature>
<proteinExistence type="inferred from homology"/>
<evidence type="ECO:0000256" key="5">
    <source>
        <dbReference type="ARBA" id="ARBA00022692"/>
    </source>
</evidence>
<evidence type="ECO:0000256" key="11">
    <source>
        <dbReference type="HAMAP-Rule" id="MF_01393"/>
    </source>
</evidence>
<organism evidence="13 14">
    <name type="scientific">Rubripirellula lacrimiformis</name>
    <dbReference type="NCBI Taxonomy" id="1930273"/>
    <lineage>
        <taxon>Bacteria</taxon>
        <taxon>Pseudomonadati</taxon>
        <taxon>Planctomycetota</taxon>
        <taxon>Planctomycetia</taxon>
        <taxon>Pirellulales</taxon>
        <taxon>Pirellulaceae</taxon>
        <taxon>Rubripirellula</taxon>
    </lineage>
</organism>
<dbReference type="NCBIfam" id="TIGR03306">
    <property type="entry name" value="altF1_A"/>
    <property type="match status" value="1"/>
</dbReference>
<reference evidence="13 14" key="1">
    <citation type="submission" date="2019-02" db="EMBL/GenBank/DDBJ databases">
        <title>Deep-cultivation of Planctomycetes and their phenomic and genomic characterization uncovers novel biology.</title>
        <authorList>
            <person name="Wiegand S."/>
            <person name="Jogler M."/>
            <person name="Boedeker C."/>
            <person name="Pinto D."/>
            <person name="Vollmers J."/>
            <person name="Rivas-Marin E."/>
            <person name="Kohn T."/>
            <person name="Peeters S.H."/>
            <person name="Heuer A."/>
            <person name="Rast P."/>
            <person name="Oberbeckmann S."/>
            <person name="Bunk B."/>
            <person name="Jeske O."/>
            <person name="Meyerdierks A."/>
            <person name="Storesund J.E."/>
            <person name="Kallscheuer N."/>
            <person name="Luecker S."/>
            <person name="Lage O.M."/>
            <person name="Pohl T."/>
            <person name="Merkel B.J."/>
            <person name="Hornburger P."/>
            <person name="Mueller R.-W."/>
            <person name="Bruemmer F."/>
            <person name="Labrenz M."/>
            <person name="Spormann A.M."/>
            <person name="Op den Camp H."/>
            <person name="Overmann J."/>
            <person name="Amann R."/>
            <person name="Jetten M.S.M."/>
            <person name="Mascher T."/>
            <person name="Medema M.H."/>
            <person name="Devos D.P."/>
            <person name="Kaster A.-K."/>
            <person name="Ovreas L."/>
            <person name="Rohde M."/>
            <person name="Galperin M.Y."/>
            <person name="Jogler C."/>
        </authorList>
    </citation>
    <scope>NUCLEOTIDE SEQUENCE [LARGE SCALE GENOMIC DNA]</scope>
    <source>
        <strain evidence="13 14">K22_7</strain>
    </source>
</reference>
<accession>A0A517NIK3</accession>
<keyword evidence="5 11" id="KW-0812">Transmembrane</keyword>
<evidence type="ECO:0000256" key="12">
    <source>
        <dbReference type="RuleBase" id="RU000483"/>
    </source>
</evidence>
<dbReference type="PROSITE" id="PS00449">
    <property type="entry name" value="ATPASE_A"/>
    <property type="match status" value="1"/>
</dbReference>
<keyword evidence="9 11" id="KW-0472">Membrane</keyword>
<sequence>MRLSPDEIIFWQSGIIKLNGTIVFTWGIMLVLTVGSLLITRTLSTEIKRTRWQNLLEIIVTGIVGQIESIGLRKPRKYLGFIGTLFLFVATASLFTIVPGYEPPTGSLSTTCALALCVFVAVPMFGIEDQGVVGYMKSYLQPTFIMLPFNLISEVSRTLALAIRLFGNMMSGAMIVGILLSITPLLFPIVMTLLGLLTGMVQAYIFSILAAVYIAAATRVRQPKVETPSATTTA</sequence>
<evidence type="ECO:0000256" key="6">
    <source>
        <dbReference type="ARBA" id="ARBA00022781"/>
    </source>
</evidence>
<dbReference type="Pfam" id="PF00119">
    <property type="entry name" value="ATP-synt_A"/>
    <property type="match status" value="1"/>
</dbReference>
<dbReference type="PANTHER" id="PTHR42823">
    <property type="entry name" value="ATP SYNTHASE SUBUNIT A, CHLOROPLASTIC"/>
    <property type="match status" value="1"/>
</dbReference>
<dbReference type="GO" id="GO:0005886">
    <property type="term" value="C:plasma membrane"/>
    <property type="evidence" value="ECO:0007669"/>
    <property type="project" value="UniProtKB-SubCell"/>
</dbReference>
<dbReference type="KEGG" id="rlc:K227x_53900"/>
<dbReference type="NCBIfam" id="NF004481">
    <property type="entry name" value="PRK05815.2-3"/>
    <property type="match status" value="1"/>
</dbReference>
<dbReference type="EMBL" id="CP036525">
    <property type="protein sequence ID" value="QDT06966.1"/>
    <property type="molecule type" value="Genomic_DNA"/>
</dbReference>
<keyword evidence="7 11" id="KW-1133">Transmembrane helix</keyword>
<keyword evidence="8 11" id="KW-0406">Ion transport</keyword>
<dbReference type="GO" id="GO:0042777">
    <property type="term" value="P:proton motive force-driven plasma membrane ATP synthesis"/>
    <property type="evidence" value="ECO:0007669"/>
    <property type="project" value="TreeGrafter"/>
</dbReference>
<feature type="transmembrane region" description="Helical" evidence="11">
    <location>
        <begin position="165"/>
        <end position="187"/>
    </location>
</feature>
<keyword evidence="11" id="KW-1003">Cell membrane</keyword>
<name>A0A517NIK3_9BACT</name>
<dbReference type="NCBIfam" id="TIGR01131">
    <property type="entry name" value="ATP_synt_6_or_A"/>
    <property type="match status" value="1"/>
</dbReference>
<dbReference type="RefSeq" id="WP_145174340.1">
    <property type="nucleotide sequence ID" value="NZ_CP036525.1"/>
</dbReference>
<dbReference type="InterPro" id="IPR017692">
    <property type="entry name" value="Alt_ATP_synth_F0_Asu"/>
</dbReference>
<evidence type="ECO:0000256" key="4">
    <source>
        <dbReference type="ARBA" id="ARBA00022547"/>
    </source>
</evidence>
<evidence type="ECO:0000256" key="1">
    <source>
        <dbReference type="ARBA" id="ARBA00004141"/>
    </source>
</evidence>
<dbReference type="Gene3D" id="1.20.120.220">
    <property type="entry name" value="ATP synthase, F0 complex, subunit A"/>
    <property type="match status" value="1"/>
</dbReference>
<gene>
    <name evidence="13" type="primary">atpB_2</name>
    <name evidence="11" type="synonym">atpB</name>
    <name evidence="13" type="ORF">K227x_53900</name>
</gene>
<dbReference type="AlphaFoldDB" id="A0A517NIK3"/>
<dbReference type="PANTHER" id="PTHR42823:SF3">
    <property type="entry name" value="ATP SYNTHASE SUBUNIT A, CHLOROPLASTIC"/>
    <property type="match status" value="1"/>
</dbReference>
<dbReference type="OrthoDB" id="9789241at2"/>
<dbReference type="HAMAP" id="MF_01393">
    <property type="entry name" value="ATP_synth_a_bact"/>
    <property type="match status" value="1"/>
</dbReference>
<dbReference type="SUPFAM" id="SSF81336">
    <property type="entry name" value="F1F0 ATP synthase subunit A"/>
    <property type="match status" value="1"/>
</dbReference>
<keyword evidence="6 11" id="KW-0375">Hydrogen ion transport</keyword>
<dbReference type="PRINTS" id="PR00123">
    <property type="entry name" value="ATPASEA"/>
</dbReference>
<keyword evidence="10 11" id="KW-0066">ATP synthesis</keyword>
<evidence type="ECO:0000256" key="2">
    <source>
        <dbReference type="ARBA" id="ARBA00006810"/>
    </source>
</evidence>
<dbReference type="InterPro" id="IPR023011">
    <property type="entry name" value="ATP_synth_F0_asu_AS"/>
</dbReference>
<keyword evidence="3 11" id="KW-0813">Transport</keyword>
<keyword evidence="14" id="KW-1185">Reference proteome</keyword>
<feature type="transmembrane region" description="Helical" evidence="11">
    <location>
        <begin position="20"/>
        <end position="39"/>
    </location>
</feature>
<comment type="similarity">
    <text evidence="2 11 12">Belongs to the ATPase A chain family.</text>
</comment>
<evidence type="ECO:0000256" key="8">
    <source>
        <dbReference type="ARBA" id="ARBA00023065"/>
    </source>
</evidence>
<feature type="transmembrane region" description="Helical" evidence="11">
    <location>
        <begin position="78"/>
        <end position="101"/>
    </location>
</feature>